<feature type="domain" description="Zn(2)-C6 fungal-type" evidence="4">
    <location>
        <begin position="17"/>
        <end position="49"/>
    </location>
</feature>
<dbReference type="PANTHER" id="PTHR31668:SF10">
    <property type="entry name" value="ZN(II)2CYS6 TRANSCRIPTION FACTOR (EUROFUNG)"/>
    <property type="match status" value="1"/>
</dbReference>
<protein>
    <recommendedName>
        <fullName evidence="4">Zn(2)-C6 fungal-type domain-containing protein</fullName>
    </recommendedName>
</protein>
<dbReference type="InterPro" id="IPR050797">
    <property type="entry name" value="Carb_Metab_Trans_Reg"/>
</dbReference>
<organism evidence="5 6">
    <name type="scientific">Aureobasidium pullulans</name>
    <name type="common">Black yeast</name>
    <name type="synonym">Pullularia pullulans</name>
    <dbReference type="NCBI Taxonomy" id="5580"/>
    <lineage>
        <taxon>Eukaryota</taxon>
        <taxon>Fungi</taxon>
        <taxon>Dikarya</taxon>
        <taxon>Ascomycota</taxon>
        <taxon>Pezizomycotina</taxon>
        <taxon>Dothideomycetes</taxon>
        <taxon>Dothideomycetidae</taxon>
        <taxon>Dothideales</taxon>
        <taxon>Saccotheciaceae</taxon>
        <taxon>Aureobasidium</taxon>
    </lineage>
</organism>
<evidence type="ECO:0000313" key="6">
    <source>
        <dbReference type="Proteomes" id="UP000304947"/>
    </source>
</evidence>
<evidence type="ECO:0000256" key="3">
    <source>
        <dbReference type="SAM" id="MobiDB-lite"/>
    </source>
</evidence>
<dbReference type="SUPFAM" id="SSF57701">
    <property type="entry name" value="Zn2/Cys6 DNA-binding domain"/>
    <property type="match status" value="1"/>
</dbReference>
<feature type="region of interest" description="Disordered" evidence="3">
    <location>
        <begin position="49"/>
        <end position="99"/>
    </location>
</feature>
<dbReference type="CDD" id="cd00067">
    <property type="entry name" value="GAL4"/>
    <property type="match status" value="1"/>
</dbReference>
<dbReference type="GO" id="GO:0000981">
    <property type="term" value="F:DNA-binding transcription factor activity, RNA polymerase II-specific"/>
    <property type="evidence" value="ECO:0007669"/>
    <property type="project" value="InterPro"/>
</dbReference>
<evidence type="ECO:0000256" key="2">
    <source>
        <dbReference type="ARBA" id="ARBA00023242"/>
    </source>
</evidence>
<dbReference type="Proteomes" id="UP000304947">
    <property type="component" value="Unassembled WGS sequence"/>
</dbReference>
<dbReference type="Pfam" id="PF04082">
    <property type="entry name" value="Fungal_trans"/>
    <property type="match status" value="1"/>
</dbReference>
<dbReference type="SMART" id="SM00066">
    <property type="entry name" value="GAL4"/>
    <property type="match status" value="1"/>
</dbReference>
<dbReference type="PANTHER" id="PTHR31668">
    <property type="entry name" value="GLUCOSE TRANSPORT TRANSCRIPTION REGULATOR RGT1-RELATED-RELATED"/>
    <property type="match status" value="1"/>
</dbReference>
<dbReference type="EMBL" id="QZBU01000961">
    <property type="protein sequence ID" value="TIA57955.1"/>
    <property type="molecule type" value="Genomic_DNA"/>
</dbReference>
<evidence type="ECO:0000313" key="5">
    <source>
        <dbReference type="EMBL" id="TIA57955.1"/>
    </source>
</evidence>
<proteinExistence type="predicted"/>
<keyword evidence="2" id="KW-0539">Nucleus</keyword>
<sequence length="559" mass="62192">MEPPAGTRPYRSHKFPACTACRQRKIRCHFDQVAAQCTLCREKGWQCITASPGPSAQKRERASTSGPGERPAKRTTQSLGATEDGSPRVQVRQPSRQASVIGTPAEASAEIAQPLDHPSTESTVIVGPPAKDPGSGQKLIIQQLVGPFAGDLVDLYFEYAHPCFPILDEFAIRKHGAANVSSALWSYIITNAFSSWDQSPKLRKHPRPDPIYACNVAVAALQEDFNESSVSTILCSVLDMIGRPINSIVGNIINEGRTIALAHTFGMNRNPTHWGCSDHEKRLRTRTWWAVLITNRLSALAHGTPPTLTRGQYDVPLPTYATLLTPDKDTEYRRQGAEHFIQLCKLCEILGDIIHIATDLRRPFEARVPRELRKLECDLDEWEANLPSYFTKPLEEGKGPGACNLHFCFLSTKLMLARTALKVASDGQQPDNSSEHLRYRLSVLRSSAREIADFVCALKSQHLAEFWLPYTAHLLASSAMILLRCTVETTDTLARETCKQSLESLRKRLRSARDEDDWDLADIFLNQCDEPISRVIGKLDIPAACCFPLHLNPSEICYG</sequence>
<dbReference type="GO" id="GO:0008270">
    <property type="term" value="F:zinc ion binding"/>
    <property type="evidence" value="ECO:0007669"/>
    <property type="project" value="InterPro"/>
</dbReference>
<dbReference type="InterPro" id="IPR007219">
    <property type="entry name" value="XnlR_reg_dom"/>
</dbReference>
<dbReference type="PROSITE" id="PS00463">
    <property type="entry name" value="ZN2_CY6_FUNGAL_1"/>
    <property type="match status" value="1"/>
</dbReference>
<accession>A0A4T0DD29</accession>
<dbReference type="CDD" id="cd12148">
    <property type="entry name" value="fungal_TF_MHR"/>
    <property type="match status" value="1"/>
</dbReference>
<dbReference type="InterPro" id="IPR036864">
    <property type="entry name" value="Zn2-C6_fun-type_DNA-bd_sf"/>
</dbReference>
<dbReference type="Pfam" id="PF00172">
    <property type="entry name" value="Zn_clus"/>
    <property type="match status" value="1"/>
</dbReference>
<evidence type="ECO:0000256" key="1">
    <source>
        <dbReference type="ARBA" id="ARBA00022723"/>
    </source>
</evidence>
<dbReference type="GO" id="GO:0001080">
    <property type="term" value="P:nitrogen catabolite activation of transcription from RNA polymerase II promoter"/>
    <property type="evidence" value="ECO:0007669"/>
    <property type="project" value="TreeGrafter"/>
</dbReference>
<keyword evidence="1" id="KW-0479">Metal-binding</keyword>
<name>A0A4T0DD29_AURPU</name>
<dbReference type="Gene3D" id="4.10.240.10">
    <property type="entry name" value="Zn(2)-C6 fungal-type DNA-binding domain"/>
    <property type="match status" value="1"/>
</dbReference>
<gene>
    <name evidence="5" type="ORF">D6C83_03705</name>
</gene>
<evidence type="ECO:0000259" key="4">
    <source>
        <dbReference type="PROSITE" id="PS50048"/>
    </source>
</evidence>
<comment type="caution">
    <text evidence="5">The sequence shown here is derived from an EMBL/GenBank/DDBJ whole genome shotgun (WGS) entry which is preliminary data.</text>
</comment>
<dbReference type="GO" id="GO:0006351">
    <property type="term" value="P:DNA-templated transcription"/>
    <property type="evidence" value="ECO:0007669"/>
    <property type="project" value="InterPro"/>
</dbReference>
<reference evidence="5 6" key="1">
    <citation type="submission" date="2018-10" db="EMBL/GenBank/DDBJ databases">
        <title>Fifty Aureobasidium pullulans genomes reveal a recombining polyextremotolerant generalist.</title>
        <authorList>
            <person name="Gostincar C."/>
            <person name="Turk M."/>
            <person name="Zajc J."/>
            <person name="Gunde-Cimerman N."/>
        </authorList>
    </citation>
    <scope>NUCLEOTIDE SEQUENCE [LARGE SCALE GENOMIC DNA]</scope>
    <source>
        <strain evidence="5 6">EXF-3380</strain>
    </source>
</reference>
<dbReference type="GO" id="GO:0005634">
    <property type="term" value="C:nucleus"/>
    <property type="evidence" value="ECO:0007669"/>
    <property type="project" value="TreeGrafter"/>
</dbReference>
<dbReference type="PROSITE" id="PS50048">
    <property type="entry name" value="ZN2_CY6_FUNGAL_2"/>
    <property type="match status" value="1"/>
</dbReference>
<dbReference type="GO" id="GO:0003677">
    <property type="term" value="F:DNA binding"/>
    <property type="evidence" value="ECO:0007669"/>
    <property type="project" value="InterPro"/>
</dbReference>
<dbReference type="InterPro" id="IPR001138">
    <property type="entry name" value="Zn2Cys6_DnaBD"/>
</dbReference>
<dbReference type="AlphaFoldDB" id="A0A4T0DD29"/>